<feature type="compositionally biased region" description="Low complexity" evidence="1">
    <location>
        <begin position="17"/>
        <end position="32"/>
    </location>
</feature>
<evidence type="ECO:0000256" key="2">
    <source>
        <dbReference type="SAM" id="SignalP"/>
    </source>
</evidence>
<evidence type="ECO:0000313" key="4">
    <source>
        <dbReference type="Proteomes" id="UP000039217"/>
    </source>
</evidence>
<dbReference type="Proteomes" id="UP000039217">
    <property type="component" value="Unassembled WGS sequence"/>
</dbReference>
<feature type="compositionally biased region" description="Low complexity" evidence="1">
    <location>
        <begin position="92"/>
        <end position="106"/>
    </location>
</feature>
<feature type="compositionally biased region" description="Basic residues" evidence="1">
    <location>
        <begin position="1"/>
        <end position="16"/>
    </location>
</feature>
<dbReference type="EMBL" id="CQQC01000691">
    <property type="protein sequence ID" value="CNV34325.1"/>
    <property type="molecule type" value="Genomic_DNA"/>
</dbReference>
<name>A0A655EV26_MYCTX</name>
<keyword evidence="2" id="KW-0732">Signal</keyword>
<sequence>MRWRRYNGLPRLRRKSSSASATSSVASSADSTNAAVWALSSGSMATRVSRSSDQSAAIASGGSASEATVTTSRAAPARASWYTKVADSGSRLCASSTTSSRSPASPVRELRAARSSAAGRPMSAPEAGRLIKWRKAPNGMARPGAVPTTQRARPLLPSSDMTCSAASCASSVLPTPCGPTSTTPHRSGLSTAASTCFQTRIAGFYGGCAQRHSSGG</sequence>
<dbReference type="AlphaFoldDB" id="A0A655EV26"/>
<feature type="signal peptide" evidence="2">
    <location>
        <begin position="1"/>
        <end position="21"/>
    </location>
</feature>
<protein>
    <submittedName>
        <fullName evidence="3">Uncharacterized protein</fullName>
    </submittedName>
</protein>
<evidence type="ECO:0000313" key="3">
    <source>
        <dbReference type="EMBL" id="CNV34325.1"/>
    </source>
</evidence>
<feature type="region of interest" description="Disordered" evidence="1">
    <location>
        <begin position="92"/>
        <end position="124"/>
    </location>
</feature>
<feature type="chain" id="PRO_5039444414" evidence="2">
    <location>
        <begin position="22"/>
        <end position="216"/>
    </location>
</feature>
<gene>
    <name evidence="3" type="ORF">ERS007661_02117</name>
</gene>
<proteinExistence type="predicted"/>
<evidence type="ECO:0000256" key="1">
    <source>
        <dbReference type="SAM" id="MobiDB-lite"/>
    </source>
</evidence>
<feature type="region of interest" description="Disordered" evidence="1">
    <location>
        <begin position="1"/>
        <end position="32"/>
    </location>
</feature>
<reference evidence="3 4" key="1">
    <citation type="submission" date="2015-03" db="EMBL/GenBank/DDBJ databases">
        <authorList>
            <consortium name="Pathogen Informatics"/>
        </authorList>
    </citation>
    <scope>NUCLEOTIDE SEQUENCE [LARGE SCALE GENOMIC DNA]</scope>
    <source>
        <strain evidence="3 4">D00501624</strain>
    </source>
</reference>
<organism evidence="3 4">
    <name type="scientific">Mycobacterium tuberculosis</name>
    <dbReference type="NCBI Taxonomy" id="1773"/>
    <lineage>
        <taxon>Bacteria</taxon>
        <taxon>Bacillati</taxon>
        <taxon>Actinomycetota</taxon>
        <taxon>Actinomycetes</taxon>
        <taxon>Mycobacteriales</taxon>
        <taxon>Mycobacteriaceae</taxon>
        <taxon>Mycobacterium</taxon>
        <taxon>Mycobacterium tuberculosis complex</taxon>
    </lineage>
</organism>
<accession>A0A655EV26</accession>